<organism evidence="1 2">
    <name type="scientific">Persea americana</name>
    <name type="common">Avocado</name>
    <dbReference type="NCBI Taxonomy" id="3435"/>
    <lineage>
        <taxon>Eukaryota</taxon>
        <taxon>Viridiplantae</taxon>
        <taxon>Streptophyta</taxon>
        <taxon>Embryophyta</taxon>
        <taxon>Tracheophyta</taxon>
        <taxon>Spermatophyta</taxon>
        <taxon>Magnoliopsida</taxon>
        <taxon>Magnoliidae</taxon>
        <taxon>Laurales</taxon>
        <taxon>Lauraceae</taxon>
        <taxon>Persea</taxon>
    </lineage>
</organism>
<sequence length="1088" mass="124669">MADVLISVIVQMAREKLTTRLMQEATSIWGLKKEVNKLSNTLTTIQSVLYDAEQKQMREEALRKWLTDLKYAAYDAEDVLDKFSYQALRFEIMNEGKIKVCGFFLSCVHSNPVFFRREIGRTIKDVRERLDEIAKDRADFHLKVCDEHHIYGEVGKREKPQTSSLIDENDVLGREEDKMRITEILMSDCDLSVIPVVGMGGLGKTTLVQLVYNDDIVKQHFEMRMWVCEGEDFDVRRITRAIIESATRRAPEVTELDPLQMNLKETLSGKRFLLVLDDVWTEKSNEWEVLKAPLKVGAKGSKVIVTTRSEQVSLIVGTIPSYCLYGLSDENCWLLFKRCTTIERRLVENSNFEAIGREIVKKCRGLPLAIKAIGSLLRSKMEETEWDLVMKSEIWDLPIKADILPVLILSYHHLPGHVRQCFVYCSIFPKDYRFEKDKLVQLWMAEGFVQPKGWKQMEDVGGEYFDELSSRSFFQYSHDDWEDRPVYKMHDLIHDLARYISGEECFRMENLESSNISEKARHSSLICEIDGASSFQALYKASKLRTFLFLGSTNSLPYITHPPIDLPLDMFQTLKYLRVLDLSYASIKRLPSSIGNLKHLRYLDICRASVKHLPDSIAHLFNLQTLRLENCSELIELPKNMNKLINLRHLHLHTQSINFFPRLISMPPRIGRLTSLRTLSLFVVGRESGHGIEELKGMLNLRGSICISKLENVMNEEEAKTANLSSKEFLHELELQWSPRHLQEVRVEEVLKNLQPHLNIRLLEISHYSGNEFPSWMTDPSFSKLKTVCLLNCRSCKILPPLGKLPSLKDLYIHRMCEVERVGREFCGIDVANGFPSLETLATEDMPAFKEWYCAKGKDFSRLKELQIIDCPTLNRFPDLPTLTSLLIRNSKELCAIPNLPSLHDLDLNGCNESVLADLSHLTSLSSISIAGFPTLKSLPEGLLQSLTTLKHLHIGDMSELTYFPKEDSLGDLAMLERLVISNCPQLTSLPDVGRLVTLRCFRINKLDSLKCLPNKLCCLTSLQNLEICSCRQLHSLPEDALPPALQHLHIHSCPLLKERCRKEGGNDWYKIAHIPYIDIDGQQISPC</sequence>
<name>A0ACC2MSD4_PERAE</name>
<proteinExistence type="predicted"/>
<reference evidence="1 2" key="1">
    <citation type="journal article" date="2022" name="Hortic Res">
        <title>A haplotype resolved chromosomal level avocado genome allows analysis of novel avocado genes.</title>
        <authorList>
            <person name="Nath O."/>
            <person name="Fletcher S.J."/>
            <person name="Hayward A."/>
            <person name="Shaw L.M."/>
            <person name="Masouleh A.K."/>
            <person name="Furtado A."/>
            <person name="Henry R.J."/>
            <person name="Mitter N."/>
        </authorList>
    </citation>
    <scope>NUCLEOTIDE SEQUENCE [LARGE SCALE GENOMIC DNA]</scope>
    <source>
        <strain evidence="2">cv. Hass</strain>
    </source>
</reference>
<protein>
    <submittedName>
        <fullName evidence="1">Uncharacterized protein</fullName>
    </submittedName>
</protein>
<dbReference type="Proteomes" id="UP001234297">
    <property type="component" value="Chromosome 1"/>
</dbReference>
<gene>
    <name evidence="1" type="ORF">MRB53_001710</name>
</gene>
<accession>A0ACC2MSD4</accession>
<evidence type="ECO:0000313" key="2">
    <source>
        <dbReference type="Proteomes" id="UP001234297"/>
    </source>
</evidence>
<dbReference type="EMBL" id="CM056809">
    <property type="protein sequence ID" value="KAJ8648687.1"/>
    <property type="molecule type" value="Genomic_DNA"/>
</dbReference>
<keyword evidence="2" id="KW-1185">Reference proteome</keyword>
<comment type="caution">
    <text evidence="1">The sequence shown here is derived from an EMBL/GenBank/DDBJ whole genome shotgun (WGS) entry which is preliminary data.</text>
</comment>
<evidence type="ECO:0000313" key="1">
    <source>
        <dbReference type="EMBL" id="KAJ8648687.1"/>
    </source>
</evidence>